<feature type="region of interest" description="Disordered" evidence="1">
    <location>
        <begin position="1"/>
        <end position="22"/>
    </location>
</feature>
<dbReference type="EMBL" id="CACVKT020003998">
    <property type="protein sequence ID" value="CAC5387367.1"/>
    <property type="molecule type" value="Genomic_DNA"/>
</dbReference>
<organism evidence="3 4">
    <name type="scientific">Mytilus coruscus</name>
    <name type="common">Sea mussel</name>
    <dbReference type="NCBI Taxonomy" id="42192"/>
    <lineage>
        <taxon>Eukaryota</taxon>
        <taxon>Metazoa</taxon>
        <taxon>Spiralia</taxon>
        <taxon>Lophotrochozoa</taxon>
        <taxon>Mollusca</taxon>
        <taxon>Bivalvia</taxon>
        <taxon>Autobranchia</taxon>
        <taxon>Pteriomorphia</taxon>
        <taxon>Mytilida</taxon>
        <taxon>Mytiloidea</taxon>
        <taxon>Mytilidae</taxon>
        <taxon>Mytilinae</taxon>
        <taxon>Mytilus</taxon>
    </lineage>
</organism>
<evidence type="ECO:0000313" key="3">
    <source>
        <dbReference type="EMBL" id="CAC5387367.1"/>
    </source>
</evidence>
<dbReference type="Proteomes" id="UP000507470">
    <property type="component" value="Unassembled WGS sequence"/>
</dbReference>
<protein>
    <recommendedName>
        <fullName evidence="2">Mutator-like transposase domain-containing protein</fullName>
    </recommendedName>
</protein>
<gene>
    <name evidence="3" type="ORF">MCOR_22712</name>
</gene>
<dbReference type="InterPro" id="IPR049012">
    <property type="entry name" value="Mutator_transp_dom"/>
</dbReference>
<name>A0A6J8BYB8_MYTCO</name>
<evidence type="ECO:0000256" key="1">
    <source>
        <dbReference type="SAM" id="MobiDB-lite"/>
    </source>
</evidence>
<dbReference type="OrthoDB" id="7698403at2759"/>
<feature type="domain" description="Mutator-like transposase" evidence="2">
    <location>
        <begin position="27"/>
        <end position="152"/>
    </location>
</feature>
<dbReference type="AlphaFoldDB" id="A0A6J8BYB8"/>
<keyword evidence="4" id="KW-1185">Reference proteome</keyword>
<accession>A0A6J8BYB8</accession>
<reference evidence="3 4" key="1">
    <citation type="submission" date="2020-06" db="EMBL/GenBank/DDBJ databases">
        <authorList>
            <person name="Li R."/>
            <person name="Bekaert M."/>
        </authorList>
    </citation>
    <scope>NUCLEOTIDE SEQUENCE [LARGE SCALE GENOMIC DNA]</scope>
    <source>
        <strain evidence="4">wild</strain>
    </source>
</reference>
<evidence type="ECO:0000313" key="4">
    <source>
        <dbReference type="Proteomes" id="UP000507470"/>
    </source>
</evidence>
<dbReference type="Pfam" id="PF20700">
    <property type="entry name" value="Mutator"/>
    <property type="match status" value="1"/>
</dbReference>
<evidence type="ECO:0000259" key="2">
    <source>
        <dbReference type="Pfam" id="PF20700"/>
    </source>
</evidence>
<proteinExistence type="predicted"/>
<sequence>MFADIDIGADVSIPPDPSHNDSWKEGRPVVELLELAQNLVCQMCNCPLNLIDTVSERKYGFGSVFTIPCGSCTTCNSVETGKRNTNGGFVVNSKAAIGMGATHVNNFLAGLNVPLVHSSTIRKKEKEIGKKIQEVATESCKSVHIKEKDLSNGKLLKSRATAARDFLPIVQPTAFRVLTKATSLLLFTVKPAADARPMALQEKFLFLCRELDGGVDGSVDGATP</sequence>